<evidence type="ECO:0000313" key="7">
    <source>
        <dbReference type="Proteomes" id="UP000482209"/>
    </source>
</evidence>
<dbReference type="Proteomes" id="UP000482209">
    <property type="component" value="Unassembled WGS sequence"/>
</dbReference>
<evidence type="ECO:0008006" key="8">
    <source>
        <dbReference type="Google" id="ProtNLM"/>
    </source>
</evidence>
<evidence type="ECO:0000256" key="4">
    <source>
        <dbReference type="ARBA" id="ARBA00023136"/>
    </source>
</evidence>
<sequence>MKKTTFPSFGTLLREKAYFENKRHESEIMLLKNIVLAISLSIDSFGVGMSYRIKGVKITFLAKVILGIMSFGITFLALNLGEWMVQYFPPDILRILGTAILVLIGITFIHRGIQSKEEAFCDMDHSSSIELWEAILLGFALSSDTISTCIAIATFPLDTRILPLFVGILQAVFLDVGSKVAVSFGRFTKNNARICGIFSGVLLIFLAILQNV</sequence>
<feature type="transmembrane region" description="Helical" evidence="5">
    <location>
        <begin position="194"/>
        <end position="210"/>
    </location>
</feature>
<keyword evidence="7" id="KW-1185">Reference proteome</keyword>
<dbReference type="RefSeq" id="WP_154518844.1">
    <property type="nucleotide sequence ID" value="NZ_VUMT01000007.1"/>
</dbReference>
<gene>
    <name evidence="6" type="ORF">FYJ58_06285</name>
</gene>
<feature type="transmembrane region" description="Helical" evidence="5">
    <location>
        <begin position="134"/>
        <end position="155"/>
    </location>
</feature>
<keyword evidence="3 5" id="KW-1133">Transmembrane helix</keyword>
<evidence type="ECO:0000256" key="2">
    <source>
        <dbReference type="ARBA" id="ARBA00022692"/>
    </source>
</evidence>
<feature type="transmembrane region" description="Helical" evidence="5">
    <location>
        <begin position="60"/>
        <end position="80"/>
    </location>
</feature>
<dbReference type="PANTHER" id="PTHR35529">
    <property type="entry name" value="MANGANESE EFFLUX PUMP MNTP-RELATED"/>
    <property type="match status" value="1"/>
</dbReference>
<dbReference type="AlphaFoldDB" id="A0A6L5XXK3"/>
<evidence type="ECO:0000256" key="5">
    <source>
        <dbReference type="SAM" id="Phobius"/>
    </source>
</evidence>
<dbReference type="PANTHER" id="PTHR35529:SF2">
    <property type="entry name" value="SPORULATION PROTEIN YTAF-RELATED"/>
    <property type="match status" value="1"/>
</dbReference>
<feature type="transmembrane region" description="Helical" evidence="5">
    <location>
        <begin position="92"/>
        <end position="113"/>
    </location>
</feature>
<evidence type="ECO:0000256" key="3">
    <source>
        <dbReference type="ARBA" id="ARBA00022989"/>
    </source>
</evidence>
<dbReference type="Pfam" id="PF02659">
    <property type="entry name" value="Mntp"/>
    <property type="match status" value="1"/>
</dbReference>
<protein>
    <recommendedName>
        <fullName evidence="8">Sporulation protein YtaF</fullName>
    </recommendedName>
</protein>
<evidence type="ECO:0000313" key="6">
    <source>
        <dbReference type="EMBL" id="MSS63485.1"/>
    </source>
</evidence>
<keyword evidence="2 5" id="KW-0812">Transmembrane</keyword>
<keyword evidence="4 5" id="KW-0472">Membrane</keyword>
<dbReference type="EMBL" id="VUMT01000007">
    <property type="protein sequence ID" value="MSS63485.1"/>
    <property type="molecule type" value="Genomic_DNA"/>
</dbReference>
<organism evidence="6 7">
    <name type="scientific">Velocimicrobium porci</name>
    <dbReference type="NCBI Taxonomy" id="2606634"/>
    <lineage>
        <taxon>Bacteria</taxon>
        <taxon>Bacillati</taxon>
        <taxon>Bacillota</taxon>
        <taxon>Clostridia</taxon>
        <taxon>Lachnospirales</taxon>
        <taxon>Lachnospiraceae</taxon>
        <taxon>Velocimicrobium</taxon>
    </lineage>
</organism>
<keyword evidence="1" id="KW-1003">Cell membrane</keyword>
<proteinExistence type="predicted"/>
<dbReference type="InterPro" id="IPR003810">
    <property type="entry name" value="Mntp/YtaF"/>
</dbReference>
<comment type="caution">
    <text evidence="6">The sequence shown here is derived from an EMBL/GenBank/DDBJ whole genome shotgun (WGS) entry which is preliminary data.</text>
</comment>
<reference evidence="6 7" key="1">
    <citation type="submission" date="2019-08" db="EMBL/GenBank/DDBJ databases">
        <title>In-depth cultivation of the pig gut microbiome towards novel bacterial diversity and tailored functional studies.</title>
        <authorList>
            <person name="Wylensek D."/>
            <person name="Hitch T.C.A."/>
            <person name="Clavel T."/>
        </authorList>
    </citation>
    <scope>NUCLEOTIDE SEQUENCE [LARGE SCALE GENOMIC DNA]</scope>
    <source>
        <strain evidence="6 7">WCA-693-APC-MOT-I</strain>
    </source>
</reference>
<accession>A0A6L5XXK3</accession>
<feature type="transmembrane region" description="Helical" evidence="5">
    <location>
        <begin position="161"/>
        <end position="182"/>
    </location>
</feature>
<evidence type="ECO:0000256" key="1">
    <source>
        <dbReference type="ARBA" id="ARBA00022475"/>
    </source>
</evidence>
<name>A0A6L5XXK3_9FIRM</name>